<organism evidence="1 2">
    <name type="scientific">Vitis vinifera</name>
    <name type="common">Grape</name>
    <dbReference type="NCBI Taxonomy" id="29760"/>
    <lineage>
        <taxon>Eukaryota</taxon>
        <taxon>Viridiplantae</taxon>
        <taxon>Streptophyta</taxon>
        <taxon>Embryophyta</taxon>
        <taxon>Tracheophyta</taxon>
        <taxon>Spermatophyta</taxon>
        <taxon>Magnoliopsida</taxon>
        <taxon>eudicotyledons</taxon>
        <taxon>Gunneridae</taxon>
        <taxon>Pentapetalae</taxon>
        <taxon>rosids</taxon>
        <taxon>Vitales</taxon>
        <taxon>Vitaceae</taxon>
        <taxon>Viteae</taxon>
        <taxon>Vitis</taxon>
    </lineage>
</organism>
<dbReference type="Proteomes" id="UP000288805">
    <property type="component" value="Unassembled WGS sequence"/>
</dbReference>
<dbReference type="EMBL" id="QGNW01002540">
    <property type="protein sequence ID" value="RVW18265.1"/>
    <property type="molecule type" value="Genomic_DNA"/>
</dbReference>
<name>A0A438C4V6_VITVI</name>
<sequence length="171" mass="19125">MCSVMNPVLIDFKAMSKLFEVFHDQWGLRGSQDTYGLEKLVAEELGKQLHGYDTVALEEKYAQVNEVMAYMAAFLKSKDANLDVKEMKEVESLCEAVATMNIQDVKEFTHVPLKPDDIFSLLEEVNFGETNEREIEACVAYSLASHASKIHANGDIEADESGWATVSHAED</sequence>
<evidence type="ECO:0000313" key="1">
    <source>
        <dbReference type="EMBL" id="RVW18265.1"/>
    </source>
</evidence>
<proteinExistence type="predicted"/>
<evidence type="ECO:0000313" key="2">
    <source>
        <dbReference type="Proteomes" id="UP000288805"/>
    </source>
</evidence>
<comment type="caution">
    <text evidence="1">The sequence shown here is derived from an EMBL/GenBank/DDBJ whole genome shotgun (WGS) entry which is preliminary data.</text>
</comment>
<protein>
    <submittedName>
        <fullName evidence="1">Uncharacterized protein</fullName>
    </submittedName>
</protein>
<gene>
    <name evidence="1" type="ORF">CK203_114912</name>
</gene>
<reference evidence="1 2" key="1">
    <citation type="journal article" date="2018" name="PLoS Genet.">
        <title>Population sequencing reveals clonal diversity and ancestral inbreeding in the grapevine cultivar Chardonnay.</title>
        <authorList>
            <person name="Roach M.J."/>
            <person name="Johnson D.L."/>
            <person name="Bohlmann J."/>
            <person name="van Vuuren H.J."/>
            <person name="Jones S.J."/>
            <person name="Pretorius I.S."/>
            <person name="Schmidt S.A."/>
            <person name="Borneman A.R."/>
        </authorList>
    </citation>
    <scope>NUCLEOTIDE SEQUENCE [LARGE SCALE GENOMIC DNA]</scope>
    <source>
        <strain evidence="2">cv. Chardonnay</strain>
        <tissue evidence="1">Leaf</tissue>
    </source>
</reference>
<accession>A0A438C4V6</accession>
<dbReference type="AlphaFoldDB" id="A0A438C4V6"/>